<dbReference type="PANTHER" id="PTHR22991">
    <property type="entry name" value="PROTEIN CBG13490"/>
    <property type="match status" value="1"/>
</dbReference>
<dbReference type="EnsemblMetazoa" id="PPA37170.1">
    <property type="protein sequence ID" value="PPA37170.1"/>
    <property type="gene ID" value="WBGene00275539"/>
</dbReference>
<accession>A0A2A6BTY9</accession>
<dbReference type="Gene3D" id="3.10.100.10">
    <property type="entry name" value="Mannose-Binding Protein A, subunit A"/>
    <property type="match status" value="1"/>
</dbReference>
<dbReference type="Proteomes" id="UP000005239">
    <property type="component" value="Unassembled WGS sequence"/>
</dbReference>
<dbReference type="InterPro" id="IPR035914">
    <property type="entry name" value="Sperma_CUB_dom_sf"/>
</dbReference>
<accession>A0A8R1URG5</accession>
<evidence type="ECO:0000313" key="4">
    <source>
        <dbReference type="Proteomes" id="UP000005239"/>
    </source>
</evidence>
<protein>
    <submittedName>
        <fullName evidence="3">C-type lectin</fullName>
    </submittedName>
</protein>
<dbReference type="SMART" id="SM00034">
    <property type="entry name" value="CLECT"/>
    <property type="match status" value="1"/>
</dbReference>
<dbReference type="Pfam" id="PF00059">
    <property type="entry name" value="Lectin_C"/>
    <property type="match status" value="1"/>
</dbReference>
<proteinExistence type="predicted"/>
<dbReference type="PROSITE" id="PS00028">
    <property type="entry name" value="ZINC_FINGER_C2H2_1"/>
    <property type="match status" value="1"/>
</dbReference>
<keyword evidence="4" id="KW-1185">Reference proteome</keyword>
<reference evidence="4" key="1">
    <citation type="journal article" date="2008" name="Nat. Genet.">
        <title>The Pristionchus pacificus genome provides a unique perspective on nematode lifestyle and parasitism.</title>
        <authorList>
            <person name="Dieterich C."/>
            <person name="Clifton S.W."/>
            <person name="Schuster L.N."/>
            <person name="Chinwalla A."/>
            <person name="Delehaunty K."/>
            <person name="Dinkelacker I."/>
            <person name="Fulton L."/>
            <person name="Fulton R."/>
            <person name="Godfrey J."/>
            <person name="Minx P."/>
            <person name="Mitreva M."/>
            <person name="Roeseler W."/>
            <person name="Tian H."/>
            <person name="Witte H."/>
            <person name="Yang S.P."/>
            <person name="Wilson R.K."/>
            <person name="Sommer R.J."/>
        </authorList>
    </citation>
    <scope>NUCLEOTIDE SEQUENCE [LARGE SCALE GENOMIC DNA]</scope>
    <source>
        <strain evidence="4">PS312</strain>
    </source>
</reference>
<feature type="compositionally biased region" description="Basic and acidic residues" evidence="2">
    <location>
        <begin position="285"/>
        <end position="294"/>
    </location>
</feature>
<evidence type="ECO:0000313" key="3">
    <source>
        <dbReference type="EnsemblMetazoa" id="PPA37170.1"/>
    </source>
</evidence>
<dbReference type="SUPFAM" id="SSF49854">
    <property type="entry name" value="Spermadhesin, CUB domain"/>
    <property type="match status" value="1"/>
</dbReference>
<organism evidence="3 4">
    <name type="scientific">Pristionchus pacificus</name>
    <name type="common">Parasitic nematode worm</name>
    <dbReference type="NCBI Taxonomy" id="54126"/>
    <lineage>
        <taxon>Eukaryota</taxon>
        <taxon>Metazoa</taxon>
        <taxon>Ecdysozoa</taxon>
        <taxon>Nematoda</taxon>
        <taxon>Chromadorea</taxon>
        <taxon>Rhabditida</taxon>
        <taxon>Rhabditina</taxon>
        <taxon>Diplogasteromorpha</taxon>
        <taxon>Diplogasteroidea</taxon>
        <taxon>Neodiplogasteridae</taxon>
        <taxon>Pristionchus</taxon>
    </lineage>
</organism>
<dbReference type="SUPFAM" id="SSF56436">
    <property type="entry name" value="C-type lectin-like"/>
    <property type="match status" value="1"/>
</dbReference>
<dbReference type="CDD" id="cd00037">
    <property type="entry name" value="CLECT"/>
    <property type="match status" value="1"/>
</dbReference>
<dbReference type="InterPro" id="IPR016187">
    <property type="entry name" value="CTDL_fold"/>
</dbReference>
<dbReference type="InterPro" id="IPR016186">
    <property type="entry name" value="C-type_lectin-like/link_sf"/>
</dbReference>
<gene>
    <name evidence="3" type="primary">WBGene00275539</name>
</gene>
<dbReference type="SMART" id="SM00355">
    <property type="entry name" value="ZnF_C2H2"/>
    <property type="match status" value="3"/>
</dbReference>
<dbReference type="InterPro" id="IPR001304">
    <property type="entry name" value="C-type_lectin-like"/>
</dbReference>
<dbReference type="Gene3D" id="3.30.160.60">
    <property type="entry name" value="Classic Zinc Finger"/>
    <property type="match status" value="1"/>
</dbReference>
<comment type="caution">
    <text evidence="1">Lacks conserved residue(s) required for the propagation of feature annotation.</text>
</comment>
<feature type="compositionally biased region" description="Polar residues" evidence="2">
    <location>
        <begin position="295"/>
        <end position="312"/>
    </location>
</feature>
<dbReference type="PROSITE" id="PS50041">
    <property type="entry name" value="C_TYPE_LECTIN_2"/>
    <property type="match status" value="1"/>
</dbReference>
<dbReference type="PROSITE" id="PS00615">
    <property type="entry name" value="C_TYPE_LECTIN_1"/>
    <property type="match status" value="1"/>
</dbReference>
<feature type="compositionally biased region" description="Low complexity" evidence="2">
    <location>
        <begin position="363"/>
        <end position="375"/>
    </location>
</feature>
<name>A0A2A6BTY9_PRIPA</name>
<feature type="region of interest" description="Disordered" evidence="2">
    <location>
        <begin position="359"/>
        <end position="388"/>
    </location>
</feature>
<evidence type="ECO:0000256" key="2">
    <source>
        <dbReference type="SAM" id="MobiDB-lite"/>
    </source>
</evidence>
<dbReference type="AlphaFoldDB" id="A0A2A6BTY9"/>
<dbReference type="OrthoDB" id="441660at2759"/>
<sequence length="943" mass="105416">MRVSWQPTDGKNVRGAMVSELAMSMNRTALNALQGMNNDYATIKKDLSLALRVGTNNYDNYNEQIQLMTSKVLYAITDLLLAGFENIELGKQFDLTYKLVDAYSTMNKCQNPKDPLQICLFKFARCFILFMDNLHGKSLLKGEEAHEKRLMPSVWVDNEIAKRNAPVKQPPIRSSKSTSIGVVRNIGAQQVVVINDRPGPSGCSQIEPAPYLPVPVVVTKRRLVPAKRVMPPAPSLEKDSPSFFEDPETVKKVKTGEEDEAWMRMAEQPSTSARNDAPPSFLAHPPKEEAEDGRINQSTSYHSAAPSTSTQPIKEEVEDNYNYGDVKMEIEIKEEEEEEMDGPIADTVKLSELCSSTNGFYDPTSSTSQPVVSSSSRRKQKITLSPPQPECSGFATAEAQKLFFQSPVNCPYCGVEIPDGKKLEQHMKINHRDHWLKYVQKCPVNICDFRSSDPSVVQRHHVMVHSRNYNTRMGNVAVNFKFVATCPFCPDPLRGLAGFVNHMEKKHPRLCTYEAKILAYAECRYAASNVHMLLSHWLKKVPMCTQGLRFNYDIAANTKINDAVRERDERARMSTIVLDNHNVIQHFYLAVAEHRNAHIHDIDFYSGLMCNTNTSKFERLDGSATDFHAENFHFDTGNCNPACSMIIDENAYWFGWCGSDKAEADVYCTYQLPEPAPPPSGCANFDDDTEDGTCYEVINTVEDWQDAQLTCRSIGADLASIHNERENSFIRRLAVSQGAINGVFIGATVTGKGKQFGWIDGSDWDYENFYPGFPVDGIGECLAMDTLSKSGEWMNMDCSTNLAVVCARKEDPKPICPPGPWTEGQVISSPGYPYDASVPCDYFLSVDAGKRVQVEVGVVLCADWIRIQVLEANSCCDYVLLTDNLLGGNIVVNLTGALSNQTYTTHSSNFMRVSWQPDGGLNVRGMMITFKGVIVEPLMHYYD</sequence>
<dbReference type="InterPro" id="IPR018378">
    <property type="entry name" value="C-type_lectin_CS"/>
</dbReference>
<dbReference type="InterPro" id="IPR050976">
    <property type="entry name" value="Snaclec"/>
</dbReference>
<dbReference type="PANTHER" id="PTHR22991:SF40">
    <property type="entry name" value="PROTEIN CBG13490"/>
    <property type="match status" value="1"/>
</dbReference>
<evidence type="ECO:0000256" key="1">
    <source>
        <dbReference type="PROSITE-ProRule" id="PRU00059"/>
    </source>
</evidence>
<dbReference type="InterPro" id="IPR013087">
    <property type="entry name" value="Znf_C2H2_type"/>
</dbReference>
<dbReference type="CDD" id="cd00041">
    <property type="entry name" value="CUB"/>
    <property type="match status" value="1"/>
</dbReference>
<dbReference type="PROSITE" id="PS01180">
    <property type="entry name" value="CUB"/>
    <property type="match status" value="1"/>
</dbReference>
<feature type="region of interest" description="Disordered" evidence="2">
    <location>
        <begin position="231"/>
        <end position="322"/>
    </location>
</feature>
<reference evidence="3" key="2">
    <citation type="submission" date="2022-06" db="UniProtKB">
        <authorList>
            <consortium name="EnsemblMetazoa"/>
        </authorList>
    </citation>
    <scope>IDENTIFICATION</scope>
    <source>
        <strain evidence="3">PS312</strain>
    </source>
</reference>
<dbReference type="InterPro" id="IPR000859">
    <property type="entry name" value="CUB_dom"/>
</dbReference>